<dbReference type="InterPro" id="IPR036286">
    <property type="entry name" value="LexA/Signal_pep-like_sf"/>
</dbReference>
<dbReference type="PANTHER" id="PTHR43390">
    <property type="entry name" value="SIGNAL PEPTIDASE I"/>
    <property type="match status" value="1"/>
</dbReference>
<accession>A0A9D2SC13</accession>
<protein>
    <recommendedName>
        <fullName evidence="3">Signal peptidase I</fullName>
        <ecNumber evidence="3">3.4.21.89</ecNumber>
    </recommendedName>
</protein>
<sequence length="211" mass="23624">MKKEKAYKLGVGQTRFRKRFRRRQRMRKIRSCILWMAGTVAACTCIALTGFHVSYASDTGMIGYIEQGETVITNKMSLLLREPTRGEVITCRLNVGGSSHTFQRRVIAFGGETVEISDGCLYINGQLCQEDYTEMQTYSSIGSFSVPPGCYFILSDNRDAGPDSRDGLYISKEDMIGSALEPFDIRQVQERLASLEDMALDTINTVGSLIR</sequence>
<comment type="similarity">
    <text evidence="2 3">Belongs to the peptidase S26 family.</text>
</comment>
<dbReference type="AlphaFoldDB" id="A0A9D2SC13"/>
<reference evidence="5" key="2">
    <citation type="submission" date="2021-04" db="EMBL/GenBank/DDBJ databases">
        <authorList>
            <person name="Gilroy R."/>
        </authorList>
    </citation>
    <scope>NUCLEOTIDE SEQUENCE</scope>
    <source>
        <strain evidence="5">USAMLcec3-2134</strain>
    </source>
</reference>
<keyword evidence="3 5" id="KW-0378">Hydrolase</keyword>
<dbReference type="GO" id="GO:0006465">
    <property type="term" value="P:signal peptide processing"/>
    <property type="evidence" value="ECO:0007669"/>
    <property type="project" value="InterPro"/>
</dbReference>
<organism evidence="5 6">
    <name type="scientific">Candidatus Eisenbergiella merdigallinarum</name>
    <dbReference type="NCBI Taxonomy" id="2838552"/>
    <lineage>
        <taxon>Bacteria</taxon>
        <taxon>Bacillati</taxon>
        <taxon>Bacillota</taxon>
        <taxon>Clostridia</taxon>
        <taxon>Lachnospirales</taxon>
        <taxon>Lachnospiraceae</taxon>
        <taxon>Eisenbergiella</taxon>
    </lineage>
</organism>
<dbReference type="InterPro" id="IPR019533">
    <property type="entry name" value="Peptidase_S26"/>
</dbReference>
<dbReference type="NCBIfam" id="TIGR02227">
    <property type="entry name" value="sigpep_I_bact"/>
    <property type="match status" value="1"/>
</dbReference>
<dbReference type="InterPro" id="IPR000223">
    <property type="entry name" value="Pept_S26A_signal_pept_1"/>
</dbReference>
<dbReference type="PANTHER" id="PTHR43390:SF1">
    <property type="entry name" value="CHLOROPLAST PROCESSING PEPTIDASE"/>
    <property type="match status" value="1"/>
</dbReference>
<keyword evidence="3" id="KW-0645">Protease</keyword>
<reference evidence="5" key="1">
    <citation type="journal article" date="2021" name="PeerJ">
        <title>Extensive microbial diversity within the chicken gut microbiome revealed by metagenomics and culture.</title>
        <authorList>
            <person name="Gilroy R."/>
            <person name="Ravi A."/>
            <person name="Getino M."/>
            <person name="Pursley I."/>
            <person name="Horton D.L."/>
            <person name="Alikhan N.F."/>
            <person name="Baker D."/>
            <person name="Gharbi K."/>
            <person name="Hall N."/>
            <person name="Watson M."/>
            <person name="Adriaenssens E.M."/>
            <person name="Foster-Nyarko E."/>
            <person name="Jarju S."/>
            <person name="Secka A."/>
            <person name="Antonio M."/>
            <person name="Oren A."/>
            <person name="Chaudhuri R.R."/>
            <person name="La Ragione R."/>
            <person name="Hildebrand F."/>
            <person name="Pallen M.J."/>
        </authorList>
    </citation>
    <scope>NUCLEOTIDE SEQUENCE</scope>
    <source>
        <strain evidence="5">USAMLcec3-2134</strain>
    </source>
</reference>
<dbReference type="PRINTS" id="PR00727">
    <property type="entry name" value="LEADERPTASE"/>
</dbReference>
<name>A0A9D2SC13_9FIRM</name>
<evidence type="ECO:0000313" key="5">
    <source>
        <dbReference type="EMBL" id="HJB90244.1"/>
    </source>
</evidence>
<comment type="subcellular location">
    <subcellularLocation>
        <location evidence="1">Cell membrane</location>
        <topology evidence="1">Single-pass type II membrane protein</topology>
    </subcellularLocation>
    <subcellularLocation>
        <location evidence="3">Membrane</location>
        <topology evidence="3">Single-pass type II membrane protein</topology>
    </subcellularLocation>
</comment>
<dbReference type="EMBL" id="DWXE01000006">
    <property type="protein sequence ID" value="HJB90244.1"/>
    <property type="molecule type" value="Genomic_DNA"/>
</dbReference>
<dbReference type="EC" id="3.4.21.89" evidence="3"/>
<comment type="caution">
    <text evidence="5">The sequence shown here is derived from an EMBL/GenBank/DDBJ whole genome shotgun (WGS) entry which is preliminary data.</text>
</comment>
<evidence type="ECO:0000259" key="4">
    <source>
        <dbReference type="Pfam" id="PF10502"/>
    </source>
</evidence>
<dbReference type="Proteomes" id="UP000886883">
    <property type="component" value="Unassembled WGS sequence"/>
</dbReference>
<dbReference type="GO" id="GO:0009003">
    <property type="term" value="F:signal peptidase activity"/>
    <property type="evidence" value="ECO:0007669"/>
    <property type="project" value="UniProtKB-EC"/>
</dbReference>
<evidence type="ECO:0000256" key="3">
    <source>
        <dbReference type="RuleBase" id="RU362042"/>
    </source>
</evidence>
<comment type="catalytic activity">
    <reaction evidence="3">
        <text>Cleavage of hydrophobic, N-terminal signal or leader sequences from secreted and periplasmic proteins.</text>
        <dbReference type="EC" id="3.4.21.89"/>
    </reaction>
</comment>
<dbReference type="Gene3D" id="2.10.109.10">
    <property type="entry name" value="Umud Fragment, subunit A"/>
    <property type="match status" value="1"/>
</dbReference>
<proteinExistence type="inferred from homology"/>
<dbReference type="SUPFAM" id="SSF51306">
    <property type="entry name" value="LexA/Signal peptidase"/>
    <property type="match status" value="1"/>
</dbReference>
<dbReference type="GO" id="GO:0005886">
    <property type="term" value="C:plasma membrane"/>
    <property type="evidence" value="ECO:0007669"/>
    <property type="project" value="UniProtKB-SubCell"/>
</dbReference>
<evidence type="ECO:0000256" key="1">
    <source>
        <dbReference type="ARBA" id="ARBA00004401"/>
    </source>
</evidence>
<dbReference type="CDD" id="cd06530">
    <property type="entry name" value="S26_SPase_I"/>
    <property type="match status" value="1"/>
</dbReference>
<dbReference type="Pfam" id="PF10502">
    <property type="entry name" value="Peptidase_S26"/>
    <property type="match status" value="1"/>
</dbReference>
<feature type="domain" description="Peptidase S26" evidence="4">
    <location>
        <begin position="33"/>
        <end position="180"/>
    </location>
</feature>
<evidence type="ECO:0000256" key="2">
    <source>
        <dbReference type="ARBA" id="ARBA00009370"/>
    </source>
</evidence>
<gene>
    <name evidence="5" type="primary">lepB</name>
    <name evidence="5" type="ORF">H9763_02120</name>
</gene>
<evidence type="ECO:0000313" key="6">
    <source>
        <dbReference type="Proteomes" id="UP000886883"/>
    </source>
</evidence>
<dbReference type="GO" id="GO:0004252">
    <property type="term" value="F:serine-type endopeptidase activity"/>
    <property type="evidence" value="ECO:0007669"/>
    <property type="project" value="InterPro"/>
</dbReference>